<dbReference type="InterPro" id="IPR040919">
    <property type="entry name" value="Asparaginase_C"/>
</dbReference>
<dbReference type="InterPro" id="IPR027473">
    <property type="entry name" value="L-asparaginase_C"/>
</dbReference>
<dbReference type="EMBL" id="JAPQKH010000008">
    <property type="protein sequence ID" value="KAJ5083303.1"/>
    <property type="molecule type" value="Genomic_DNA"/>
</dbReference>
<dbReference type="PRINTS" id="PR00139">
    <property type="entry name" value="ASNGLNASE"/>
</dbReference>
<dbReference type="InterPro" id="IPR002110">
    <property type="entry name" value="Ankyrin_rpt"/>
</dbReference>
<keyword evidence="2" id="KW-0378">Hydrolase</keyword>
<dbReference type="PIRSF" id="PIRSF500176">
    <property type="entry name" value="L_ASNase"/>
    <property type="match status" value="1"/>
</dbReference>
<dbReference type="InterPro" id="IPR037152">
    <property type="entry name" value="L-asparaginase_N_sf"/>
</dbReference>
<dbReference type="EC" id="3.5.1.1" evidence="1"/>
<reference evidence="8" key="2">
    <citation type="journal article" date="2023" name="IMA Fungus">
        <title>Comparative genomic study of the Penicillium genus elucidates a diverse pangenome and 15 lateral gene transfer events.</title>
        <authorList>
            <person name="Petersen C."/>
            <person name="Sorensen T."/>
            <person name="Nielsen M.R."/>
            <person name="Sondergaard T.E."/>
            <person name="Sorensen J.L."/>
            <person name="Fitzpatrick D.A."/>
            <person name="Frisvad J.C."/>
            <person name="Nielsen K.L."/>
        </authorList>
    </citation>
    <scope>NUCLEOTIDE SEQUENCE</scope>
    <source>
        <strain evidence="8">IBT 30069</strain>
    </source>
</reference>
<dbReference type="Pfam" id="PF00710">
    <property type="entry name" value="Asparaginase"/>
    <property type="match status" value="1"/>
</dbReference>
<dbReference type="InterPro" id="IPR027474">
    <property type="entry name" value="L-asparaginase_N"/>
</dbReference>
<dbReference type="InterPro" id="IPR006034">
    <property type="entry name" value="Asparaginase/glutaminase-like"/>
</dbReference>
<comment type="caution">
    <text evidence="8">The sequence shown here is derived from an EMBL/GenBank/DDBJ whole genome shotgun (WGS) entry which is preliminary data.</text>
</comment>
<keyword evidence="9" id="KW-1185">Reference proteome</keyword>
<dbReference type="SUPFAM" id="SSF48403">
    <property type="entry name" value="Ankyrin repeat"/>
    <property type="match status" value="1"/>
</dbReference>
<dbReference type="PROSITE" id="PS50088">
    <property type="entry name" value="ANK_REPEAT"/>
    <property type="match status" value="1"/>
</dbReference>
<feature type="domain" description="L-asparaginase N-terminal" evidence="6">
    <location>
        <begin position="21"/>
        <end position="240"/>
    </location>
</feature>
<dbReference type="OrthoDB" id="542841at2759"/>
<organism evidence="8 9">
    <name type="scientific">Penicillium angulare</name>
    <dbReference type="NCBI Taxonomy" id="116970"/>
    <lineage>
        <taxon>Eukaryota</taxon>
        <taxon>Fungi</taxon>
        <taxon>Dikarya</taxon>
        <taxon>Ascomycota</taxon>
        <taxon>Pezizomycotina</taxon>
        <taxon>Eurotiomycetes</taxon>
        <taxon>Eurotiomycetidae</taxon>
        <taxon>Eurotiales</taxon>
        <taxon>Aspergillaceae</taxon>
        <taxon>Penicillium</taxon>
    </lineage>
</organism>
<evidence type="ECO:0000256" key="1">
    <source>
        <dbReference type="ARBA" id="ARBA00012920"/>
    </source>
</evidence>
<evidence type="ECO:0000256" key="4">
    <source>
        <dbReference type="PROSITE-ProRule" id="PRU10099"/>
    </source>
</evidence>
<dbReference type="SFLD" id="SFLDS00057">
    <property type="entry name" value="Glutaminase/Asparaginase"/>
    <property type="match status" value="1"/>
</dbReference>
<evidence type="ECO:0000259" key="6">
    <source>
        <dbReference type="Pfam" id="PF00710"/>
    </source>
</evidence>
<gene>
    <name evidence="8" type="ORF">N7456_012730</name>
</gene>
<dbReference type="CDD" id="cd08963">
    <property type="entry name" value="L-asparaginase_I"/>
    <property type="match status" value="1"/>
</dbReference>
<evidence type="ECO:0000256" key="3">
    <source>
        <dbReference type="PROSITE-ProRule" id="PRU00023"/>
    </source>
</evidence>
<dbReference type="InterPro" id="IPR036770">
    <property type="entry name" value="Ankyrin_rpt-contain_sf"/>
</dbReference>
<reference evidence="8" key="1">
    <citation type="submission" date="2022-11" db="EMBL/GenBank/DDBJ databases">
        <authorList>
            <person name="Petersen C."/>
        </authorList>
    </citation>
    <scope>NUCLEOTIDE SEQUENCE</scope>
    <source>
        <strain evidence="8">IBT 30069</strain>
    </source>
</reference>
<dbReference type="InterPro" id="IPR027475">
    <property type="entry name" value="Asparaginase/glutaminase_AS2"/>
</dbReference>
<dbReference type="Gene3D" id="1.25.40.20">
    <property type="entry name" value="Ankyrin repeat-containing domain"/>
    <property type="match status" value="1"/>
</dbReference>
<dbReference type="PROSITE" id="PS00917">
    <property type="entry name" value="ASN_GLN_ASE_2"/>
    <property type="match status" value="1"/>
</dbReference>
<dbReference type="PROSITE" id="PS51732">
    <property type="entry name" value="ASN_GLN_ASE_3"/>
    <property type="match status" value="1"/>
</dbReference>
<dbReference type="PANTHER" id="PTHR11707">
    <property type="entry name" value="L-ASPARAGINASE"/>
    <property type="match status" value="1"/>
</dbReference>
<proteinExistence type="predicted"/>
<dbReference type="GO" id="GO:0006528">
    <property type="term" value="P:asparagine metabolic process"/>
    <property type="evidence" value="ECO:0007669"/>
    <property type="project" value="UniProtKB-ARBA"/>
</dbReference>
<dbReference type="PROSITE" id="PS00144">
    <property type="entry name" value="ASN_GLN_ASE_1"/>
    <property type="match status" value="1"/>
</dbReference>
<feature type="active site" evidence="4">
    <location>
        <position position="30"/>
    </location>
</feature>
<dbReference type="Proteomes" id="UP001149165">
    <property type="component" value="Unassembled WGS sequence"/>
</dbReference>
<keyword evidence="3" id="KW-0040">ANK repeat</keyword>
<accession>A0A9W9EK72</accession>
<dbReference type="Pfam" id="PF17763">
    <property type="entry name" value="Asparaginase_C"/>
    <property type="match status" value="1"/>
</dbReference>
<feature type="active site" evidence="5">
    <location>
        <position position="137"/>
    </location>
</feature>
<dbReference type="GO" id="GO:0004067">
    <property type="term" value="F:asparaginase activity"/>
    <property type="evidence" value="ECO:0007669"/>
    <property type="project" value="UniProtKB-UniRule"/>
</dbReference>
<sequence>MSQLSQSENCHRNTMATSEGRVLVIMTGGTIGMQRSPSGNIPAAGFQHSCLAGIPLFNDGSPSITIDVVINTKGDIRAHNSLQTPPSAYQRRVKYVVFEFDNLVDSCSAGAREWTNIAEIVFYNHDLFDGFVVLHGTDTLAYTSSALSFMLKGLRKPVILTGAQAPMRELQSDAIHNLLGSLVIASHFKIAEVCLYFNNQLLRGNRATKTSASDFAAFESPNFPPLAIISSSKTEVSWNLICEPNETQSLTLQKLLDTKQVATLRVFPGISPEMINAVLKLKGLRGLVLETFGPGSAPLGPDLAIIKALARAAADGIVIVSVSQCLRGSVNPIYDSVATLSKAGIVAGIDMTTEATFTKLTYLLALPNATTQSVADDMTKSLRGELRETWKPVFKHPNVGVLENDIVFSDLCHAISIGDVGRVQEILNFQGRSYLSHSDYMGNTPLVSSPKSQQLLLLQMLKLVQHVAAISPSITILRLLLLNGALVNALNRTSNTPLFLAARAGQEQHISFLMQYGACISADEQRVADILLPTQTRVWKTVEII</sequence>
<feature type="repeat" description="ANK" evidence="3">
    <location>
        <begin position="493"/>
        <end position="525"/>
    </location>
</feature>
<name>A0A9W9EK72_9EURO</name>
<evidence type="ECO:0000313" key="9">
    <source>
        <dbReference type="Proteomes" id="UP001149165"/>
    </source>
</evidence>
<evidence type="ECO:0000256" key="2">
    <source>
        <dbReference type="ARBA" id="ARBA00022801"/>
    </source>
</evidence>
<protein>
    <recommendedName>
        <fullName evidence="1">asparaginase</fullName>
        <ecNumber evidence="1">3.5.1.1</ecNumber>
    </recommendedName>
</protein>
<dbReference type="Pfam" id="PF13637">
    <property type="entry name" value="Ank_4"/>
    <property type="match status" value="1"/>
</dbReference>
<dbReference type="SMART" id="SM00248">
    <property type="entry name" value="ANK"/>
    <property type="match status" value="2"/>
</dbReference>
<dbReference type="Gene3D" id="3.40.50.1170">
    <property type="entry name" value="L-asparaginase, N-terminal domain"/>
    <property type="match status" value="1"/>
</dbReference>
<dbReference type="InterPro" id="IPR036152">
    <property type="entry name" value="Asp/glu_Ase-like_sf"/>
</dbReference>
<evidence type="ECO:0000259" key="7">
    <source>
        <dbReference type="Pfam" id="PF17763"/>
    </source>
</evidence>
<evidence type="ECO:0000256" key="5">
    <source>
        <dbReference type="PROSITE-ProRule" id="PRU10100"/>
    </source>
</evidence>
<dbReference type="SUPFAM" id="SSF53774">
    <property type="entry name" value="Glutaminase/Asparaginase"/>
    <property type="match status" value="1"/>
</dbReference>
<dbReference type="FunFam" id="3.40.50.40:FF:000001">
    <property type="entry name" value="L-asparaginase 1"/>
    <property type="match status" value="1"/>
</dbReference>
<dbReference type="AlphaFoldDB" id="A0A9W9EK72"/>
<dbReference type="SMART" id="SM00870">
    <property type="entry name" value="Asparaginase"/>
    <property type="match status" value="1"/>
</dbReference>
<feature type="domain" description="Asparaginase/glutaminase C-terminal" evidence="7">
    <location>
        <begin position="260"/>
        <end position="368"/>
    </location>
</feature>
<dbReference type="PANTHER" id="PTHR11707:SF28">
    <property type="entry name" value="60 KDA LYSOPHOSPHOLIPASE"/>
    <property type="match status" value="1"/>
</dbReference>
<dbReference type="InterPro" id="IPR041725">
    <property type="entry name" value="L-asparaginase_I"/>
</dbReference>
<evidence type="ECO:0000313" key="8">
    <source>
        <dbReference type="EMBL" id="KAJ5083303.1"/>
    </source>
</evidence>
<dbReference type="PIRSF" id="PIRSF001220">
    <property type="entry name" value="L-ASNase_gatD"/>
    <property type="match status" value="1"/>
</dbReference>
<dbReference type="Gene3D" id="3.40.50.40">
    <property type="match status" value="1"/>
</dbReference>
<dbReference type="InterPro" id="IPR020827">
    <property type="entry name" value="Asparaginase/glutaminase_AS1"/>
</dbReference>